<comment type="caution">
    <text evidence="1">The sequence shown here is derived from an EMBL/GenBank/DDBJ whole genome shotgun (WGS) entry which is preliminary data.</text>
</comment>
<dbReference type="EMBL" id="CM046122">
    <property type="protein sequence ID" value="KAI8423737.1"/>
    <property type="molecule type" value="Genomic_DNA"/>
</dbReference>
<proteinExistence type="predicted"/>
<protein>
    <submittedName>
        <fullName evidence="1">Uncharacterized protein</fullName>
    </submittedName>
</protein>
<dbReference type="Proteomes" id="UP001064048">
    <property type="component" value="Chromosome 22"/>
</dbReference>
<reference evidence="1 2" key="1">
    <citation type="journal article" date="2022" name="Genome Biol. Evol.">
        <title>The Spruce Budworm Genome: Reconstructing the Evolutionary History of Antifreeze Proteins.</title>
        <authorList>
            <person name="Beliveau C."/>
            <person name="Gagne P."/>
            <person name="Picq S."/>
            <person name="Vernygora O."/>
            <person name="Keeling C.I."/>
            <person name="Pinkney K."/>
            <person name="Doucet D."/>
            <person name="Wen F."/>
            <person name="Johnston J.S."/>
            <person name="Maaroufi H."/>
            <person name="Boyle B."/>
            <person name="Laroche J."/>
            <person name="Dewar K."/>
            <person name="Juretic N."/>
            <person name="Blackburn G."/>
            <person name="Nisole A."/>
            <person name="Brunet B."/>
            <person name="Brandao M."/>
            <person name="Lumley L."/>
            <person name="Duan J."/>
            <person name="Quan G."/>
            <person name="Lucarotti C.J."/>
            <person name="Roe A.D."/>
            <person name="Sperling F.A.H."/>
            <person name="Levesque R.C."/>
            <person name="Cusson M."/>
        </authorList>
    </citation>
    <scope>NUCLEOTIDE SEQUENCE [LARGE SCALE GENOMIC DNA]</scope>
    <source>
        <strain evidence="1">Glfc:IPQL:Cfum</strain>
    </source>
</reference>
<sequence>MEGEDGGMGSPGDDYESSSHSTPQEHKSFAEFAKDKLDSAGRELRRRLPMAGQLGAHLMHPRRLLLHSTPTQHTDVVLIFPKGLPDSMLLWLLQKLRGSRPRLRVCVRQHASSGCSAFYITADDDVLLQTAEEVHLPKLLKPEFGGGYKEFTVRDMHCFQKGTSATELLNSQERGALVKHVLESARAEPGDERALEPALTLRQGQSIVPACVSRGVVSGMFPLHERATLDNLRRKWVKTLFAPQPLDEISEYFGVKIGMYFAWLGHYTRSLTVPAIVGFIFWIWLGTANENWKDIAYVLFSLFNVLWACVYLETWKRYSNALAYKWGTLDQRDELLVEPRPLFQGEMSISPVTGRPEPVYPAWKRRLWRHGVSFPLTLLCLILATVVTFTLLHTQQLAVLLITRQIIGNLKESALPYLIENLRLAKICVEVFGALSPTKTPTSAQFTEMFDKKTGTPDSTLGNGEERRDSESGVGQKVIHQAELESQLFKYEGTFAEYLEMLTQLGHVVLFSSAFRSRLSVRPPTNAAEIRADAFQTVPRGAAPVRGTRQEHRQLADDTIIIHNSQLAVLLITRQIIGNLKESALPYLIENLRLAKICVEVFGALSPTKTPTSAQFTEMYDKKTGTPDSTLGNGEERRDSESGVGQKVIHQAELESQLFKYEGTFAEYLEMLTQLGHVVLFSSAFPLAALCAAANNAAEIRADAFKLCHVAQRPFGERVKSIGSWQSAMEAMVAVAVLVNCALIGLSGPVHRLLPDATPAQTVLVIVALEHVILVVVLALRLAIPEIPAWLATEMAKQEFQRREAINGTHAPLLSSCPSQDDVRPSPRTPRTLTPTTPKLDKPDKKRINIGKIPEIPPFRPKAASIAEPPVITGSLQILQDVSPTKPLRRKEVVPGAPLSLLGVRGLRDEPLHRSAHCLPHPAQHQHRPLGNPTLQHQHRPLGNPTLQVPPPRHPATPPPPRTACRTPRSTSTARSATHAAGTATPPPRATARTACRTPRSTSTAARQPHAAGTATPPPRHPATAPHCLPHPAQHQHRPLGNPTLQVPPPRHPATATARTACRTPRSTSTARSATPRCRYRHPATPPPRHRPALPAAPRAAPAPPARQPHAAGTATPPPRHRHRPALPAAPRAAPAPPARQPHAAGTATPPPRHPATAPHCLPHPAQHQHRPLGNPTLQVPPPRHPATPPPPPPRTACRTPRSTSTARSATPRCRYRHPATPPPRHPPPHCLPHPAQHQHRPLGNPTLQVPPPRHPATPPPHCLPHPAQHQHRPLGNPTLQVPPPATPPPRHRRTACRTPRSTSTARSATPRCRYRHPATPPPPALPAAPAQHQHRPLGNPTLQVPPPATPPPATAPHCLPHPAQHQHRPSATLQVPPPRHPPPATARTACRTPQHQHRPLGNPTLQELSGNVSAGGSEPDLNAAPSAAPSVEASATSSEDDKPKDKGGRSRAKALLVKRVRSVAVFSLGLRKAREAAAEKHGHAPPVTPDKYGMSTPAAIGGELSLIPIEQLIQVDDVRRPT</sequence>
<evidence type="ECO:0000313" key="2">
    <source>
        <dbReference type="Proteomes" id="UP001064048"/>
    </source>
</evidence>
<evidence type="ECO:0000313" key="1">
    <source>
        <dbReference type="EMBL" id="KAI8423737.1"/>
    </source>
</evidence>
<organism evidence="1 2">
    <name type="scientific">Choristoneura fumiferana</name>
    <name type="common">Spruce budworm moth</name>
    <name type="synonym">Archips fumiferana</name>
    <dbReference type="NCBI Taxonomy" id="7141"/>
    <lineage>
        <taxon>Eukaryota</taxon>
        <taxon>Metazoa</taxon>
        <taxon>Ecdysozoa</taxon>
        <taxon>Arthropoda</taxon>
        <taxon>Hexapoda</taxon>
        <taxon>Insecta</taxon>
        <taxon>Pterygota</taxon>
        <taxon>Neoptera</taxon>
        <taxon>Endopterygota</taxon>
        <taxon>Lepidoptera</taxon>
        <taxon>Glossata</taxon>
        <taxon>Ditrysia</taxon>
        <taxon>Tortricoidea</taxon>
        <taxon>Tortricidae</taxon>
        <taxon>Tortricinae</taxon>
        <taxon>Choristoneura</taxon>
    </lineage>
</organism>
<gene>
    <name evidence="1" type="ORF">MSG28_012768</name>
</gene>
<keyword evidence="2" id="KW-1185">Reference proteome</keyword>
<accession>A0ACC0JI15</accession>
<name>A0ACC0JI15_CHOFU</name>